<protein>
    <recommendedName>
        <fullName evidence="3">DUF2017 domain-containing protein</fullName>
    </recommendedName>
</protein>
<reference evidence="1 2" key="1">
    <citation type="journal article" date="2019" name="Int. J. Syst. Evol. Microbiol.">
        <title>The Global Catalogue of Microorganisms (GCM) 10K type strain sequencing project: providing services to taxonomists for standard genome sequencing and annotation.</title>
        <authorList>
            <consortium name="The Broad Institute Genomics Platform"/>
            <consortium name="The Broad Institute Genome Sequencing Center for Infectious Disease"/>
            <person name="Wu L."/>
            <person name="Ma J."/>
        </authorList>
    </citation>
    <scope>NUCLEOTIDE SEQUENCE [LARGE SCALE GENOMIC DNA]</scope>
    <source>
        <strain evidence="1 2">JCM 14546</strain>
    </source>
</reference>
<proteinExistence type="predicted"/>
<accession>A0ABN2TPF9</accession>
<name>A0ABN2TPF9_9MICO</name>
<dbReference type="Proteomes" id="UP001500755">
    <property type="component" value="Unassembled WGS sequence"/>
</dbReference>
<evidence type="ECO:0008006" key="3">
    <source>
        <dbReference type="Google" id="ProtNLM"/>
    </source>
</evidence>
<keyword evidence="2" id="KW-1185">Reference proteome</keyword>
<dbReference type="EMBL" id="BAAANO010000043">
    <property type="protein sequence ID" value="GAA2016000.1"/>
    <property type="molecule type" value="Genomic_DNA"/>
</dbReference>
<dbReference type="InterPro" id="IPR018561">
    <property type="entry name" value="AosR"/>
</dbReference>
<dbReference type="Pfam" id="PF09438">
    <property type="entry name" value="DUF2017"/>
    <property type="match status" value="1"/>
</dbReference>
<dbReference type="RefSeq" id="WP_344310995.1">
    <property type="nucleotide sequence ID" value="NZ_BAAANO010000043.1"/>
</dbReference>
<evidence type="ECO:0000313" key="1">
    <source>
        <dbReference type="EMBL" id="GAA2016000.1"/>
    </source>
</evidence>
<organism evidence="1 2">
    <name type="scientific">Brevibacterium samyangense</name>
    <dbReference type="NCBI Taxonomy" id="366888"/>
    <lineage>
        <taxon>Bacteria</taxon>
        <taxon>Bacillati</taxon>
        <taxon>Actinomycetota</taxon>
        <taxon>Actinomycetes</taxon>
        <taxon>Micrococcales</taxon>
        <taxon>Brevibacteriaceae</taxon>
        <taxon>Brevibacterium</taxon>
    </lineage>
</organism>
<comment type="caution">
    <text evidence="1">The sequence shown here is derived from an EMBL/GenBank/DDBJ whole genome shotgun (WGS) entry which is preliminary data.</text>
</comment>
<evidence type="ECO:0000313" key="2">
    <source>
        <dbReference type="Proteomes" id="UP001500755"/>
    </source>
</evidence>
<sequence length="200" mass="22479">MKIVAGTSSYFAGIDLDPGEKHFLTTLFSDVAKLLTPEDDGDVDPFERLVGMVDVDRPVDPALLRLLPDADSEDPERSREFRRHTEFDLREQKLANLRIVLHSLESTGRIKLTQDQVLAWTKALTDTRLVLASRLEVTTEADFEELYAEEDTLDEQRSTMLTLYDFLTWAQERLTGVLMDALDDEEPAAGADDSGEDDGS</sequence>
<gene>
    <name evidence="1" type="ORF">GCM10009755_29590</name>
</gene>